<dbReference type="Proteomes" id="UP000315648">
    <property type="component" value="Unassembled WGS sequence"/>
</dbReference>
<accession>A0A556QQN8</accession>
<dbReference type="Pfam" id="PF00534">
    <property type="entry name" value="Glycos_transf_1"/>
    <property type="match status" value="1"/>
</dbReference>
<protein>
    <submittedName>
        <fullName evidence="2">Glycosyltransferase family 4 protein</fullName>
    </submittedName>
</protein>
<keyword evidence="3" id="KW-1185">Reference proteome</keyword>
<sequence>MGWCPSRTFLGNDAQSFFLSQLTVGKSKYIAILWYGLPYYAASCISAAIRAFPDHRIVVIATNVGVPYKDIDIACGAPVMWIDSMADLKWSDLGLDIPDVCVITSWNHRAYSALSIEAKKNKNAVVVSMVDNYFHGTLKQWAGALYFRLRLRSLFDFMWVPGRRGRRFMRFLGMPDSRILEGLYSASPAVFHNSGAGVNRDKVVFVGQFIYRKGVDKILDFLNTNAGASWRNRIRMIGHGPLTEGLLAAGMRLEPFMQAEELATAYRGARALLLPSQMDHWGVVVHEAALCGCLILATKQCGAVDDLVVHEVNGYIMRESSSVEIARALEWLDGLSAEQMSEGSRVSLSKAADFSPRRWAETLGRITDTVAV</sequence>
<comment type="caution">
    <text evidence="2">The sequence shown here is derived from an EMBL/GenBank/DDBJ whole genome shotgun (WGS) entry which is preliminary data.</text>
</comment>
<organism evidence="2 3">
    <name type="scientific">Rariglobus hedericola</name>
    <dbReference type="NCBI Taxonomy" id="2597822"/>
    <lineage>
        <taxon>Bacteria</taxon>
        <taxon>Pseudomonadati</taxon>
        <taxon>Verrucomicrobiota</taxon>
        <taxon>Opitutia</taxon>
        <taxon>Opitutales</taxon>
        <taxon>Opitutaceae</taxon>
        <taxon>Rariglobus</taxon>
    </lineage>
</organism>
<evidence type="ECO:0000313" key="3">
    <source>
        <dbReference type="Proteomes" id="UP000315648"/>
    </source>
</evidence>
<reference evidence="2 3" key="1">
    <citation type="submission" date="2019-07" db="EMBL/GenBank/DDBJ databases">
        <title>Description of 53C-WASEF.</title>
        <authorList>
            <person name="Pitt A."/>
            <person name="Hahn M.W."/>
        </authorList>
    </citation>
    <scope>NUCLEOTIDE SEQUENCE [LARGE SCALE GENOMIC DNA]</scope>
    <source>
        <strain evidence="2 3">53C-WASEF</strain>
    </source>
</reference>
<dbReference type="EMBL" id="VMBG01000001">
    <property type="protein sequence ID" value="TSJ78954.1"/>
    <property type="molecule type" value="Genomic_DNA"/>
</dbReference>
<gene>
    <name evidence="2" type="ORF">FPL22_06530</name>
</gene>
<dbReference type="InterPro" id="IPR001296">
    <property type="entry name" value="Glyco_trans_1"/>
</dbReference>
<dbReference type="OrthoDB" id="9795068at2"/>
<dbReference type="AlphaFoldDB" id="A0A556QQN8"/>
<proteinExistence type="predicted"/>
<keyword evidence="2" id="KW-0808">Transferase</keyword>
<dbReference type="Gene3D" id="3.40.50.2000">
    <property type="entry name" value="Glycogen Phosphorylase B"/>
    <property type="match status" value="1"/>
</dbReference>
<dbReference type="SUPFAM" id="SSF53756">
    <property type="entry name" value="UDP-Glycosyltransferase/glycogen phosphorylase"/>
    <property type="match status" value="1"/>
</dbReference>
<dbReference type="CDD" id="cd03801">
    <property type="entry name" value="GT4_PimA-like"/>
    <property type="match status" value="1"/>
</dbReference>
<evidence type="ECO:0000313" key="2">
    <source>
        <dbReference type="EMBL" id="TSJ78954.1"/>
    </source>
</evidence>
<feature type="domain" description="Glycosyl transferase family 1" evidence="1">
    <location>
        <begin position="197"/>
        <end position="332"/>
    </location>
</feature>
<dbReference type="PANTHER" id="PTHR12526">
    <property type="entry name" value="GLYCOSYLTRANSFERASE"/>
    <property type="match status" value="1"/>
</dbReference>
<dbReference type="GO" id="GO:0016757">
    <property type="term" value="F:glycosyltransferase activity"/>
    <property type="evidence" value="ECO:0007669"/>
    <property type="project" value="InterPro"/>
</dbReference>
<evidence type="ECO:0000259" key="1">
    <source>
        <dbReference type="Pfam" id="PF00534"/>
    </source>
</evidence>
<name>A0A556QQN8_9BACT</name>